<dbReference type="InterPro" id="IPR003423">
    <property type="entry name" value="OMP_efflux"/>
</dbReference>
<dbReference type="Proteomes" id="UP000095342">
    <property type="component" value="Chromosome"/>
</dbReference>
<evidence type="ECO:0000256" key="2">
    <source>
        <dbReference type="SAM" id="SignalP"/>
    </source>
</evidence>
<dbReference type="PANTHER" id="PTHR30203:SF24">
    <property type="entry name" value="BLR4935 PROTEIN"/>
    <property type="match status" value="1"/>
</dbReference>
<keyword evidence="2" id="KW-0732">Signal</keyword>
<protein>
    <recommendedName>
        <fullName evidence="5">Transporter</fullName>
    </recommendedName>
</protein>
<dbReference type="PANTHER" id="PTHR30203">
    <property type="entry name" value="OUTER MEMBRANE CATION EFFLUX PROTEIN"/>
    <property type="match status" value="1"/>
</dbReference>
<dbReference type="InterPro" id="IPR010131">
    <property type="entry name" value="MdtP/NodT-like"/>
</dbReference>
<feature type="signal peptide" evidence="2">
    <location>
        <begin position="1"/>
        <end position="25"/>
    </location>
</feature>
<dbReference type="AlphaFoldDB" id="A0A1D8K5V4"/>
<evidence type="ECO:0000313" key="4">
    <source>
        <dbReference type="Proteomes" id="UP000095342"/>
    </source>
</evidence>
<reference evidence="3 4" key="1">
    <citation type="submission" date="2016-09" db="EMBL/GenBank/DDBJ databases">
        <title>Acidihalobacter prosperus V6 (DSM14174).</title>
        <authorList>
            <person name="Khaleque H.N."/>
            <person name="Ramsay J.P."/>
            <person name="Murphy R.J.T."/>
            <person name="Kaksonen A.H."/>
            <person name="Boxall N.J."/>
            <person name="Watkin E.L.J."/>
        </authorList>
    </citation>
    <scope>NUCLEOTIDE SEQUENCE [LARGE SCALE GENOMIC DNA]</scope>
    <source>
        <strain evidence="3 4">V6</strain>
    </source>
</reference>
<dbReference type="PROSITE" id="PS51257">
    <property type="entry name" value="PROKAR_LIPOPROTEIN"/>
    <property type="match status" value="1"/>
</dbReference>
<dbReference type="KEGG" id="aaeo:BJI67_03965"/>
<keyword evidence="4" id="KW-1185">Reference proteome</keyword>
<evidence type="ECO:0000256" key="1">
    <source>
        <dbReference type="ARBA" id="ARBA00007613"/>
    </source>
</evidence>
<accession>A0A1D8K5V4</accession>
<dbReference type="SUPFAM" id="SSF56954">
    <property type="entry name" value="Outer membrane efflux proteins (OEP)"/>
    <property type="match status" value="1"/>
</dbReference>
<dbReference type="Gene3D" id="1.20.1600.10">
    <property type="entry name" value="Outer membrane efflux proteins (OEP)"/>
    <property type="match status" value="1"/>
</dbReference>
<organism evidence="3 4">
    <name type="scientific">Acidihalobacter aeolianus</name>
    <dbReference type="NCBI Taxonomy" id="2792603"/>
    <lineage>
        <taxon>Bacteria</taxon>
        <taxon>Pseudomonadati</taxon>
        <taxon>Pseudomonadota</taxon>
        <taxon>Gammaproteobacteria</taxon>
        <taxon>Chromatiales</taxon>
        <taxon>Ectothiorhodospiraceae</taxon>
        <taxon>Acidihalobacter</taxon>
    </lineage>
</organism>
<dbReference type="EMBL" id="CP017448">
    <property type="protein sequence ID" value="AOV16338.1"/>
    <property type="molecule type" value="Genomic_DNA"/>
</dbReference>
<sequence>MRRVSRFMPTALAAVLLGGCATYHAAPLPTQPDLAAAPTNAGAPVKTLSLAQAARRAVADDPTLRAARLKIGIATASLYEAGLIPDPSLGYNFDRVTSSGPGLVNAYSAGLSADLHWLFTRGDRIDAARAARLQQVLDVAWQSWQTSERAQQLYVQLWSLQQEATLLERDIVLYRTRQKRVEHALQRGDVTLNTAAADLVTLTSTEARLAQVRESIIDARSQLNGLLGLQADAHWVLQSPPPVTLLNSQALTAALQALPRRRPDLLALRAGYRSADARYRAAILGQFPTLNVGLTQASDTSGIKTEGIGITLSLPFFNGNRGQIAITRATRRELRAEYQARLDTAANQALALAARLHTIDATRRTLETRLPELRRLAKNADRAFAAGDLGGASYVDIQSSLIERELEAIRLNQQHLDGAIALDTLLGHVPTGVPAKASGV</sequence>
<comment type="similarity">
    <text evidence="1">Belongs to the outer membrane factor (OMF) (TC 1.B.17) family.</text>
</comment>
<name>A0A1D8K5V4_9GAMM</name>
<evidence type="ECO:0000313" key="3">
    <source>
        <dbReference type="EMBL" id="AOV16338.1"/>
    </source>
</evidence>
<dbReference type="Pfam" id="PF02321">
    <property type="entry name" value="OEP"/>
    <property type="match status" value="1"/>
</dbReference>
<feature type="chain" id="PRO_5009109752" description="Transporter" evidence="2">
    <location>
        <begin position="26"/>
        <end position="440"/>
    </location>
</feature>
<dbReference type="GO" id="GO:0015562">
    <property type="term" value="F:efflux transmembrane transporter activity"/>
    <property type="evidence" value="ECO:0007669"/>
    <property type="project" value="InterPro"/>
</dbReference>
<gene>
    <name evidence="3" type="ORF">BJI67_03965</name>
</gene>
<evidence type="ECO:0008006" key="5">
    <source>
        <dbReference type="Google" id="ProtNLM"/>
    </source>
</evidence>
<proteinExistence type="inferred from homology"/>